<keyword evidence="3" id="KW-0963">Cytoplasm</keyword>
<name>A0AAE1T5S5_9LAMI</name>
<reference evidence="10" key="1">
    <citation type="submission" date="2020-06" db="EMBL/GenBank/DDBJ databases">
        <authorList>
            <person name="Li T."/>
            <person name="Hu X."/>
            <person name="Zhang T."/>
            <person name="Song X."/>
            <person name="Zhang H."/>
            <person name="Dai N."/>
            <person name="Sheng W."/>
            <person name="Hou X."/>
            <person name="Wei L."/>
        </authorList>
    </citation>
    <scope>NUCLEOTIDE SEQUENCE</scope>
    <source>
        <strain evidence="10">K16</strain>
        <tissue evidence="10">Leaf</tissue>
    </source>
</reference>
<dbReference type="GO" id="GO:0098542">
    <property type="term" value="P:defense response to other organism"/>
    <property type="evidence" value="ECO:0007669"/>
    <property type="project" value="TreeGrafter"/>
</dbReference>
<keyword evidence="4" id="KW-0433">Leucine-rich repeat</keyword>
<dbReference type="InterPro" id="IPR058922">
    <property type="entry name" value="WHD_DRP"/>
</dbReference>
<sequence length="136" mass="15690">MGVYPEDKRIHASRLRKLWVAEGLLKPTSGKSLEEVAKEYMKDLIDRNLMMIDGLGCRGNIRFCKMHDLLRDLCLREAKKERFFCSPELGQDISSIQCRIVVLVQGTSNKKYDFSEVLHLAPLVRFSHVNLMKLAH</sequence>
<organism evidence="10 11">
    <name type="scientific">Sesamum angolense</name>
    <dbReference type="NCBI Taxonomy" id="2727404"/>
    <lineage>
        <taxon>Eukaryota</taxon>
        <taxon>Viridiplantae</taxon>
        <taxon>Streptophyta</taxon>
        <taxon>Embryophyta</taxon>
        <taxon>Tracheophyta</taxon>
        <taxon>Spermatophyta</taxon>
        <taxon>Magnoliopsida</taxon>
        <taxon>eudicotyledons</taxon>
        <taxon>Gunneridae</taxon>
        <taxon>Pentapetalae</taxon>
        <taxon>asterids</taxon>
        <taxon>lamiids</taxon>
        <taxon>Lamiales</taxon>
        <taxon>Pedaliaceae</taxon>
        <taxon>Sesamum</taxon>
    </lineage>
</organism>
<evidence type="ECO:0000256" key="6">
    <source>
        <dbReference type="ARBA" id="ARBA00022741"/>
    </source>
</evidence>
<evidence type="ECO:0000256" key="7">
    <source>
        <dbReference type="ARBA" id="ARBA00022821"/>
    </source>
</evidence>
<dbReference type="AlphaFoldDB" id="A0AAE1T5S5"/>
<accession>A0AAE1T5S5</accession>
<dbReference type="PANTHER" id="PTHR23155">
    <property type="entry name" value="DISEASE RESISTANCE PROTEIN RP"/>
    <property type="match status" value="1"/>
</dbReference>
<keyword evidence="5" id="KW-0677">Repeat</keyword>
<dbReference type="Pfam" id="PF23559">
    <property type="entry name" value="WHD_DRP"/>
    <property type="match status" value="1"/>
</dbReference>
<dbReference type="FunFam" id="1.10.10.10:FF:000322">
    <property type="entry name" value="Probable disease resistance protein At1g63360"/>
    <property type="match status" value="1"/>
</dbReference>
<keyword evidence="8" id="KW-0067">ATP-binding</keyword>
<dbReference type="GO" id="GO:0005737">
    <property type="term" value="C:cytoplasm"/>
    <property type="evidence" value="ECO:0007669"/>
    <property type="project" value="UniProtKB-SubCell"/>
</dbReference>
<evidence type="ECO:0000313" key="11">
    <source>
        <dbReference type="Proteomes" id="UP001289374"/>
    </source>
</evidence>
<proteinExistence type="inferred from homology"/>
<evidence type="ECO:0000256" key="5">
    <source>
        <dbReference type="ARBA" id="ARBA00022737"/>
    </source>
</evidence>
<dbReference type="InterPro" id="IPR044974">
    <property type="entry name" value="Disease_R_plants"/>
</dbReference>
<dbReference type="GO" id="GO:0005524">
    <property type="term" value="F:ATP binding"/>
    <property type="evidence" value="ECO:0007669"/>
    <property type="project" value="UniProtKB-KW"/>
</dbReference>
<comment type="subcellular location">
    <subcellularLocation>
        <location evidence="1">Cytoplasm</location>
    </subcellularLocation>
</comment>
<dbReference type="EMBL" id="JACGWL010000822">
    <property type="protein sequence ID" value="KAK4381737.1"/>
    <property type="molecule type" value="Genomic_DNA"/>
</dbReference>
<reference evidence="10" key="2">
    <citation type="journal article" date="2024" name="Plant">
        <title>Genomic evolution and insights into agronomic trait innovations of Sesamum species.</title>
        <authorList>
            <person name="Miao H."/>
            <person name="Wang L."/>
            <person name="Qu L."/>
            <person name="Liu H."/>
            <person name="Sun Y."/>
            <person name="Le M."/>
            <person name="Wang Q."/>
            <person name="Wei S."/>
            <person name="Zheng Y."/>
            <person name="Lin W."/>
            <person name="Duan Y."/>
            <person name="Cao H."/>
            <person name="Xiong S."/>
            <person name="Wang X."/>
            <person name="Wei L."/>
            <person name="Li C."/>
            <person name="Ma Q."/>
            <person name="Ju M."/>
            <person name="Zhao R."/>
            <person name="Li G."/>
            <person name="Mu C."/>
            <person name="Tian Q."/>
            <person name="Mei H."/>
            <person name="Zhang T."/>
            <person name="Gao T."/>
            <person name="Zhang H."/>
        </authorList>
    </citation>
    <scope>NUCLEOTIDE SEQUENCE</scope>
    <source>
        <strain evidence="10">K16</strain>
    </source>
</reference>
<protein>
    <submittedName>
        <fullName evidence="10">Disease resistance RPP13-like protein 3</fullName>
    </submittedName>
</protein>
<dbReference type="PANTHER" id="PTHR23155:SF1152">
    <property type="entry name" value="AAA+ ATPASE DOMAIN-CONTAINING PROTEIN"/>
    <property type="match status" value="1"/>
</dbReference>
<keyword evidence="11" id="KW-1185">Reference proteome</keyword>
<comment type="caution">
    <text evidence="10">The sequence shown here is derived from an EMBL/GenBank/DDBJ whole genome shotgun (WGS) entry which is preliminary data.</text>
</comment>
<evidence type="ECO:0000259" key="9">
    <source>
        <dbReference type="Pfam" id="PF23559"/>
    </source>
</evidence>
<evidence type="ECO:0000256" key="2">
    <source>
        <dbReference type="ARBA" id="ARBA00008894"/>
    </source>
</evidence>
<gene>
    <name evidence="10" type="ORF">Sango_2940100</name>
</gene>
<evidence type="ECO:0000256" key="8">
    <source>
        <dbReference type="ARBA" id="ARBA00022840"/>
    </source>
</evidence>
<evidence type="ECO:0000313" key="10">
    <source>
        <dbReference type="EMBL" id="KAK4381737.1"/>
    </source>
</evidence>
<dbReference type="InterPro" id="IPR036388">
    <property type="entry name" value="WH-like_DNA-bd_sf"/>
</dbReference>
<evidence type="ECO:0000256" key="4">
    <source>
        <dbReference type="ARBA" id="ARBA00022614"/>
    </source>
</evidence>
<comment type="similarity">
    <text evidence="2">Belongs to the disease resistance NB-LRR family.</text>
</comment>
<feature type="domain" description="Disease resistance protein winged helix" evidence="9">
    <location>
        <begin position="3"/>
        <end position="74"/>
    </location>
</feature>
<dbReference type="Gene3D" id="1.10.10.10">
    <property type="entry name" value="Winged helix-like DNA-binding domain superfamily/Winged helix DNA-binding domain"/>
    <property type="match status" value="1"/>
</dbReference>
<evidence type="ECO:0000256" key="1">
    <source>
        <dbReference type="ARBA" id="ARBA00004496"/>
    </source>
</evidence>
<keyword evidence="6" id="KW-0547">Nucleotide-binding</keyword>
<evidence type="ECO:0000256" key="3">
    <source>
        <dbReference type="ARBA" id="ARBA00022490"/>
    </source>
</evidence>
<dbReference type="Proteomes" id="UP001289374">
    <property type="component" value="Unassembled WGS sequence"/>
</dbReference>
<keyword evidence="7" id="KW-0611">Plant defense</keyword>